<organism evidence="14 15">
    <name type="scientific">Eptatretus burgeri</name>
    <name type="common">Inshore hagfish</name>
    <dbReference type="NCBI Taxonomy" id="7764"/>
    <lineage>
        <taxon>Eukaryota</taxon>
        <taxon>Metazoa</taxon>
        <taxon>Chordata</taxon>
        <taxon>Craniata</taxon>
        <taxon>Vertebrata</taxon>
        <taxon>Cyclostomata</taxon>
        <taxon>Myxini</taxon>
        <taxon>Myxiniformes</taxon>
        <taxon>Myxinidae</taxon>
        <taxon>Eptatretinae</taxon>
        <taxon>Eptatretus</taxon>
    </lineage>
</organism>
<dbReference type="InterPro" id="IPR033770">
    <property type="entry name" value="RRP44_S1"/>
</dbReference>
<dbReference type="InterPro" id="IPR050180">
    <property type="entry name" value="RNR_Ribonuclease"/>
</dbReference>
<evidence type="ECO:0000256" key="11">
    <source>
        <dbReference type="ARBA" id="ARBA00077930"/>
    </source>
</evidence>
<dbReference type="GO" id="GO:0000177">
    <property type="term" value="C:cytoplasmic exosome (RNase complex)"/>
    <property type="evidence" value="ECO:0007669"/>
    <property type="project" value="TreeGrafter"/>
</dbReference>
<keyword evidence="15" id="KW-1185">Reference proteome</keyword>
<dbReference type="SUPFAM" id="SSF50249">
    <property type="entry name" value="Nucleic acid-binding proteins"/>
    <property type="match status" value="3"/>
</dbReference>
<evidence type="ECO:0000256" key="12">
    <source>
        <dbReference type="SAM" id="MobiDB-lite"/>
    </source>
</evidence>
<evidence type="ECO:0000256" key="4">
    <source>
        <dbReference type="ARBA" id="ARBA00022722"/>
    </source>
</evidence>
<comment type="subcellular location">
    <subcellularLocation>
        <location evidence="1">Nucleus</location>
    </subcellularLocation>
</comment>
<dbReference type="GO" id="GO:0003723">
    <property type="term" value="F:RNA binding"/>
    <property type="evidence" value="ECO:0007669"/>
    <property type="project" value="UniProtKB-KW"/>
</dbReference>
<dbReference type="FunFam" id="2.40.50.140:FF:000125">
    <property type="entry name" value="exosome complex exonuclease RRP44 isoform X1"/>
    <property type="match status" value="1"/>
</dbReference>
<dbReference type="Proteomes" id="UP000694388">
    <property type="component" value="Unplaced"/>
</dbReference>
<proteinExistence type="inferred from homology"/>
<dbReference type="Gene3D" id="2.40.50.140">
    <property type="entry name" value="Nucleic acid-binding proteins"/>
    <property type="match status" value="1"/>
</dbReference>
<dbReference type="GO" id="GO:0016075">
    <property type="term" value="P:rRNA catabolic process"/>
    <property type="evidence" value="ECO:0007669"/>
    <property type="project" value="TreeGrafter"/>
</dbReference>
<dbReference type="PANTHER" id="PTHR23355:SF35">
    <property type="entry name" value="EXOSOME COMPLEX EXONUCLEASE RRP44"/>
    <property type="match status" value="1"/>
</dbReference>
<evidence type="ECO:0000259" key="13">
    <source>
        <dbReference type="SMART" id="SM00955"/>
    </source>
</evidence>
<reference evidence="14" key="2">
    <citation type="submission" date="2025-09" db="UniProtKB">
        <authorList>
            <consortium name="Ensembl"/>
        </authorList>
    </citation>
    <scope>IDENTIFICATION</scope>
</reference>
<dbReference type="InterPro" id="IPR041505">
    <property type="entry name" value="Dis3_CSD2"/>
</dbReference>
<evidence type="ECO:0000256" key="1">
    <source>
        <dbReference type="ARBA" id="ARBA00004123"/>
    </source>
</evidence>
<dbReference type="InterPro" id="IPR012340">
    <property type="entry name" value="NA-bd_OB-fold"/>
</dbReference>
<evidence type="ECO:0000256" key="2">
    <source>
        <dbReference type="ARBA" id="ARBA00005785"/>
    </source>
</evidence>
<evidence type="ECO:0000313" key="15">
    <source>
        <dbReference type="Proteomes" id="UP000694388"/>
    </source>
</evidence>
<evidence type="ECO:0000313" key="14">
    <source>
        <dbReference type="Ensembl" id="ENSEBUP00000016581.1"/>
    </source>
</evidence>
<keyword evidence="7" id="KW-0269">Exonuclease</keyword>
<evidence type="ECO:0000256" key="7">
    <source>
        <dbReference type="ARBA" id="ARBA00022839"/>
    </source>
</evidence>
<evidence type="ECO:0000256" key="5">
    <source>
        <dbReference type="ARBA" id="ARBA00022801"/>
    </source>
</evidence>
<dbReference type="FunFam" id="2.40.50.700:FF:000001">
    <property type="entry name" value="Exosome complex exonuclease exoribonuclease (Rrp44)"/>
    <property type="match status" value="1"/>
</dbReference>
<evidence type="ECO:0000256" key="6">
    <source>
        <dbReference type="ARBA" id="ARBA00022835"/>
    </source>
</evidence>
<evidence type="ECO:0000256" key="8">
    <source>
        <dbReference type="ARBA" id="ARBA00022884"/>
    </source>
</evidence>
<dbReference type="GO" id="GO:0071031">
    <property type="term" value="P:nuclear mRNA surveillance of mRNA 3'-end processing"/>
    <property type="evidence" value="ECO:0007669"/>
    <property type="project" value="TreeGrafter"/>
</dbReference>
<dbReference type="Pfam" id="PF17215">
    <property type="entry name" value="Rrp44_S1"/>
    <property type="match status" value="1"/>
</dbReference>
<sequence length="595" mass="67059">MLIPSQIKEAVRHLFHPADRRIPRVRVESRQAHILQGQRIIISIDGWPRSSRYPNGHFVRSLGTAGDRDTESEVLLLEHDVAHLPFSQATLACLPSSSWQVTSEDVCDRADLRELQVCSIDPPGCTDIDDALHLRELTGGNMEVGVHIADVSHFIRPNTSLDKEAAERGTTVYLCEKRIDMVPPLLSSDLCSLRCNVDRLAFSCIWEVNKEAEIISTKFTKSIINSKASLSYAEAQLILDDPNRQDALATSLRHLNQLAQVLREKRLRNGALVLASPEIRFHMDSETHDPIDLQCKELKETNSLVEEFMLLANISVAKKIQQEFPDCALLRRHPPPPPSNYDILIRAAEGKNMVLRTDSAKALAESLEMAESPTEPYLNTLLRILATRCMMQAIYFSSGSESDFSHYGLATPIYTHFTSPIRRYADLVVHRLLAVSINADATFPSLLDRQGQQSLCNNLNYRHRMAQYAQRASVNLHTQLFLKKRGTFGEDAFVLTVRKNAIAVLIPKYGVEGLVFFDRVDKPDLQFCEETPSLTVSGVTLRMFDKVMVSISLDDSNIQHQRIRMTLLEPKIPGYESPSWGSRERGPVTKKAKRK</sequence>
<dbReference type="GO" id="GO:0004519">
    <property type="term" value="F:endonuclease activity"/>
    <property type="evidence" value="ECO:0007669"/>
    <property type="project" value="TreeGrafter"/>
</dbReference>
<feature type="domain" description="RNB" evidence="13">
    <location>
        <begin position="109"/>
        <end position="439"/>
    </location>
</feature>
<keyword evidence="3" id="KW-0698">rRNA processing</keyword>
<dbReference type="Pfam" id="PF00773">
    <property type="entry name" value="RNB"/>
    <property type="match status" value="1"/>
</dbReference>
<dbReference type="InterPro" id="IPR022966">
    <property type="entry name" value="RNase_II/R_CS"/>
</dbReference>
<dbReference type="InterPro" id="IPR001900">
    <property type="entry name" value="RNase_II/R"/>
</dbReference>
<protein>
    <recommendedName>
        <fullName evidence="10">Protein DIS3 homolog</fullName>
    </recommendedName>
    <alternativeName>
        <fullName evidence="11">Ribosomal RNA-processing protein 44</fullName>
    </alternativeName>
</protein>
<dbReference type="SMART" id="SM00955">
    <property type="entry name" value="RNB"/>
    <property type="match status" value="1"/>
</dbReference>
<dbReference type="AlphaFoldDB" id="A0A8C4QLY8"/>
<dbReference type="GO" id="GO:0000176">
    <property type="term" value="C:nuclear exosome (RNase complex)"/>
    <property type="evidence" value="ECO:0007669"/>
    <property type="project" value="TreeGrafter"/>
</dbReference>
<evidence type="ECO:0000256" key="3">
    <source>
        <dbReference type="ARBA" id="ARBA00022552"/>
    </source>
</evidence>
<dbReference type="Ensembl" id="ENSEBUT00000017157.1">
    <property type="protein sequence ID" value="ENSEBUP00000016581.1"/>
    <property type="gene ID" value="ENSEBUG00000010372.1"/>
</dbReference>
<dbReference type="Pfam" id="PF17849">
    <property type="entry name" value="OB_Dis3"/>
    <property type="match status" value="1"/>
</dbReference>
<evidence type="ECO:0000256" key="9">
    <source>
        <dbReference type="ARBA" id="ARBA00023242"/>
    </source>
</evidence>
<keyword evidence="9" id="KW-0539">Nucleus</keyword>
<dbReference type="GO" id="GO:0006364">
    <property type="term" value="P:rRNA processing"/>
    <property type="evidence" value="ECO:0007669"/>
    <property type="project" value="UniProtKB-KW"/>
</dbReference>
<dbReference type="Gene3D" id="2.40.50.700">
    <property type="match status" value="1"/>
</dbReference>
<keyword evidence="8" id="KW-0694">RNA-binding</keyword>
<keyword evidence="6" id="KW-0271">Exosome</keyword>
<evidence type="ECO:0000256" key="10">
    <source>
        <dbReference type="ARBA" id="ARBA00077221"/>
    </source>
</evidence>
<comment type="similarity">
    <text evidence="2">Belongs to the RNR ribonuclease family.</text>
</comment>
<dbReference type="GeneTree" id="ENSGT00530000063106"/>
<dbReference type="OMA" id="WNAQISL"/>
<dbReference type="PANTHER" id="PTHR23355">
    <property type="entry name" value="RIBONUCLEASE"/>
    <property type="match status" value="1"/>
</dbReference>
<dbReference type="GO" id="GO:0000175">
    <property type="term" value="F:3'-5'-RNA exonuclease activity"/>
    <property type="evidence" value="ECO:0007669"/>
    <property type="project" value="UniProtKB-ARBA"/>
</dbReference>
<keyword evidence="5" id="KW-0378">Hydrolase</keyword>
<keyword evidence="4" id="KW-0540">Nuclease</keyword>
<name>A0A8C4QLY8_EPTBU</name>
<feature type="region of interest" description="Disordered" evidence="12">
    <location>
        <begin position="574"/>
        <end position="595"/>
    </location>
</feature>
<reference evidence="14" key="1">
    <citation type="submission" date="2025-08" db="UniProtKB">
        <authorList>
            <consortium name="Ensembl"/>
        </authorList>
    </citation>
    <scope>IDENTIFICATION</scope>
</reference>
<dbReference type="PROSITE" id="PS01175">
    <property type="entry name" value="RIBONUCLEASE_II"/>
    <property type="match status" value="1"/>
</dbReference>
<accession>A0A8C4QLY8</accession>